<accession>A0A9P0EFT2</accession>
<dbReference type="AlphaFoldDB" id="A0A9P0EFT2"/>
<evidence type="ECO:0000313" key="2">
    <source>
        <dbReference type="EMBL" id="CAH0050856.1"/>
    </source>
</evidence>
<evidence type="ECO:0000313" key="3">
    <source>
        <dbReference type="Proteomes" id="UP000775872"/>
    </source>
</evidence>
<feature type="coiled-coil region" evidence="1">
    <location>
        <begin position="55"/>
        <end position="82"/>
    </location>
</feature>
<comment type="caution">
    <text evidence="2">The sequence shown here is derived from an EMBL/GenBank/DDBJ whole genome shotgun (WGS) entry which is preliminary data.</text>
</comment>
<reference evidence="2 3" key="2">
    <citation type="submission" date="2021-10" db="EMBL/GenBank/DDBJ databases">
        <authorList>
            <person name="Piombo E."/>
        </authorList>
    </citation>
    <scope>NUCLEOTIDE SEQUENCE [LARGE SCALE GENOMIC DNA]</scope>
</reference>
<reference evidence="3" key="1">
    <citation type="submission" date="2019-06" db="EMBL/GenBank/DDBJ databases">
        <authorList>
            <person name="Broberg M."/>
        </authorList>
    </citation>
    <scope>NUCLEOTIDE SEQUENCE [LARGE SCALE GENOMIC DNA]</scope>
</reference>
<organism evidence="2 3">
    <name type="scientific">Clonostachys solani</name>
    <dbReference type="NCBI Taxonomy" id="160281"/>
    <lineage>
        <taxon>Eukaryota</taxon>
        <taxon>Fungi</taxon>
        <taxon>Dikarya</taxon>
        <taxon>Ascomycota</taxon>
        <taxon>Pezizomycotina</taxon>
        <taxon>Sordariomycetes</taxon>
        <taxon>Hypocreomycetidae</taxon>
        <taxon>Hypocreales</taxon>
        <taxon>Bionectriaceae</taxon>
        <taxon>Clonostachys</taxon>
    </lineage>
</organism>
<sequence length="176" mass="20225">MFGIMSTLRMYPLHRQYIPYIYSESLSPKQLCSRPKMSRQLDDIDEQLAILDAERESLLSMIQGLETRKQVLELEMINCQVESAQLEMIDNDLENIIHKVHSFSVVGDGLVSGNRNPHEAIRQSLQALYDTCIPQTQEDIISNVRGLEMELQDVLVQISEANETLRKVDELYEALD</sequence>
<keyword evidence="3" id="KW-1185">Reference proteome</keyword>
<proteinExistence type="predicted"/>
<keyword evidence="1" id="KW-0175">Coiled coil</keyword>
<dbReference type="OrthoDB" id="10332714at2759"/>
<protein>
    <submittedName>
        <fullName evidence="2">Uncharacterized protein</fullName>
    </submittedName>
</protein>
<evidence type="ECO:0000256" key="1">
    <source>
        <dbReference type="SAM" id="Coils"/>
    </source>
</evidence>
<dbReference type="Proteomes" id="UP000775872">
    <property type="component" value="Unassembled WGS sequence"/>
</dbReference>
<name>A0A9P0EFT2_9HYPO</name>
<gene>
    <name evidence="2" type="ORF">CSOL1703_00014102</name>
</gene>
<dbReference type="EMBL" id="CABFOC020000038">
    <property type="protein sequence ID" value="CAH0050856.1"/>
    <property type="molecule type" value="Genomic_DNA"/>
</dbReference>